<dbReference type="OrthoDB" id="4328047at2"/>
<comment type="caution">
    <text evidence="2">The sequence shown here is derived from an EMBL/GenBank/DDBJ whole genome shotgun (WGS) entry which is preliminary data.</text>
</comment>
<organism evidence="2 3">
    <name type="scientific">Kitasatospora acidiphila</name>
    <dbReference type="NCBI Taxonomy" id="2567942"/>
    <lineage>
        <taxon>Bacteria</taxon>
        <taxon>Bacillati</taxon>
        <taxon>Actinomycetota</taxon>
        <taxon>Actinomycetes</taxon>
        <taxon>Kitasatosporales</taxon>
        <taxon>Streptomycetaceae</taxon>
        <taxon>Kitasatospora</taxon>
    </lineage>
</organism>
<name>A0A540VWS4_9ACTN</name>
<sequence>MGIVIGVLLALLVGGGAAVAWQLSRYPGGWAYAFGAAFAPDRRQLAAARRTVGHLHRAARRELTGAQAEVRGAEARHRYEVELAARRVEQLRCPGRGPLLVRLGVLALHRHAVVVGAEELPLAGLTVRIERVDRRHCLHFALPGGRVHRQMFEQGLHGEEEVRRFGNRVVNAVAEEHALLKRRDQLVAAAEAELKELEQRSAPQRSARDRLAELTERQGADQRPAAAATALDDARAHWHNLTGRLPR</sequence>
<reference evidence="2 3" key="1">
    <citation type="submission" date="2019-06" db="EMBL/GenBank/DDBJ databases">
        <title>Description of Kitasatospora acidophila sp. nov. isolated from pine grove soil, and reclassification of Streptomyces novaecaesareae to Kitasatospora novaeceasareae comb. nov.</title>
        <authorList>
            <person name="Kim M.J."/>
        </authorList>
    </citation>
    <scope>NUCLEOTIDE SEQUENCE [LARGE SCALE GENOMIC DNA]</scope>
    <source>
        <strain evidence="2 3">MMS16-CNU292</strain>
    </source>
</reference>
<gene>
    <name evidence="2" type="ORF">E6W39_01885</name>
</gene>
<dbReference type="PROSITE" id="PS50096">
    <property type="entry name" value="IQ"/>
    <property type="match status" value="1"/>
</dbReference>
<dbReference type="RefSeq" id="WP_141631951.1">
    <property type="nucleotide sequence ID" value="NZ_VIGB01000003.1"/>
</dbReference>
<keyword evidence="3" id="KW-1185">Reference proteome</keyword>
<dbReference type="AlphaFoldDB" id="A0A540VWS4"/>
<accession>A0A540VWS4</accession>
<proteinExistence type="predicted"/>
<evidence type="ECO:0000313" key="2">
    <source>
        <dbReference type="EMBL" id="TQF01216.1"/>
    </source>
</evidence>
<feature type="compositionally biased region" description="Low complexity" evidence="1">
    <location>
        <begin position="221"/>
        <end position="230"/>
    </location>
</feature>
<dbReference type="EMBL" id="VIGB01000003">
    <property type="protein sequence ID" value="TQF01216.1"/>
    <property type="molecule type" value="Genomic_DNA"/>
</dbReference>
<protein>
    <submittedName>
        <fullName evidence="2">Uncharacterized protein</fullName>
    </submittedName>
</protein>
<feature type="region of interest" description="Disordered" evidence="1">
    <location>
        <begin position="198"/>
        <end position="230"/>
    </location>
</feature>
<evidence type="ECO:0000313" key="3">
    <source>
        <dbReference type="Proteomes" id="UP000319103"/>
    </source>
</evidence>
<evidence type="ECO:0000256" key="1">
    <source>
        <dbReference type="SAM" id="MobiDB-lite"/>
    </source>
</evidence>
<feature type="compositionally biased region" description="Basic and acidic residues" evidence="1">
    <location>
        <begin position="206"/>
        <end position="220"/>
    </location>
</feature>
<dbReference type="Proteomes" id="UP000319103">
    <property type="component" value="Unassembled WGS sequence"/>
</dbReference>